<feature type="compositionally biased region" description="Acidic residues" evidence="3">
    <location>
        <begin position="1"/>
        <end position="11"/>
    </location>
</feature>
<name>A0A146K797_9EUKA</name>
<sequence length="272" mass="30804">KNLYQDDDDSDQAPVQKNTYTENKPAQNQPAPNSAADKAIFDAKAKVVSGFEQFEIQVGKIKQRIHALGKLQGEQILSEKSAISQLIADLRPKTLQTVNSSIAAFQKQILNSTLPQEQKSKHSQQHADFQKIYQKCLQSITSIQQQFEKITKKIDIELEKQEDPVKAHQNFQLQLIEEDLNVEVDQIQQITEEVQEVHEMMNIMAQEVHKGGETINQIEDKVNSADKDVEKGKENLVDTRKIQKSKNKWIFIGLGALLVVAVIVILSILLKK</sequence>
<reference evidence="6" key="1">
    <citation type="submission" date="2015-07" db="EMBL/GenBank/DDBJ databases">
        <title>Adaptation to a free-living lifestyle via gene acquisitions in the diplomonad Trepomonas sp. PC1.</title>
        <authorList>
            <person name="Xu F."/>
            <person name="Jerlstrom-Hultqvist J."/>
            <person name="Kolisko M."/>
            <person name="Simpson A.G.B."/>
            <person name="Roger A.J."/>
            <person name="Svard S.G."/>
            <person name="Andersson J.O."/>
        </authorList>
    </citation>
    <scope>NUCLEOTIDE SEQUENCE</scope>
    <source>
        <strain evidence="6">PC1</strain>
    </source>
</reference>
<keyword evidence="2" id="KW-0175">Coiled coil</keyword>
<feature type="compositionally biased region" description="Polar residues" evidence="3">
    <location>
        <begin position="13"/>
        <end position="24"/>
    </location>
</feature>
<dbReference type="Pfam" id="PF05739">
    <property type="entry name" value="SNARE"/>
    <property type="match status" value="1"/>
</dbReference>
<dbReference type="PANTHER" id="PTHR19957:SF38">
    <property type="entry name" value="LD27581P"/>
    <property type="match status" value="1"/>
</dbReference>
<dbReference type="InterPro" id="IPR000727">
    <property type="entry name" value="T_SNARE_dom"/>
</dbReference>
<accession>A0A146K797</accession>
<organism evidence="6">
    <name type="scientific">Trepomonas sp. PC1</name>
    <dbReference type="NCBI Taxonomy" id="1076344"/>
    <lineage>
        <taxon>Eukaryota</taxon>
        <taxon>Metamonada</taxon>
        <taxon>Diplomonadida</taxon>
        <taxon>Hexamitidae</taxon>
        <taxon>Hexamitinae</taxon>
        <taxon>Trepomonas</taxon>
    </lineage>
</organism>
<dbReference type="SUPFAM" id="SSF58038">
    <property type="entry name" value="SNARE fusion complex"/>
    <property type="match status" value="1"/>
</dbReference>
<dbReference type="SUPFAM" id="SSF47661">
    <property type="entry name" value="t-snare proteins"/>
    <property type="match status" value="1"/>
</dbReference>
<feature type="compositionally biased region" description="Low complexity" evidence="3">
    <location>
        <begin position="25"/>
        <end position="35"/>
    </location>
</feature>
<keyword evidence="4" id="KW-0472">Membrane</keyword>
<feature type="domain" description="T-SNARE coiled-coil homology" evidence="5">
    <location>
        <begin position="185"/>
        <end position="239"/>
    </location>
</feature>
<dbReference type="GO" id="GO:0006886">
    <property type="term" value="P:intracellular protein transport"/>
    <property type="evidence" value="ECO:0007669"/>
    <property type="project" value="TreeGrafter"/>
</dbReference>
<dbReference type="PANTHER" id="PTHR19957">
    <property type="entry name" value="SYNTAXIN"/>
    <property type="match status" value="1"/>
</dbReference>
<evidence type="ECO:0000256" key="4">
    <source>
        <dbReference type="SAM" id="Phobius"/>
    </source>
</evidence>
<evidence type="ECO:0000256" key="2">
    <source>
        <dbReference type="SAM" id="Coils"/>
    </source>
</evidence>
<dbReference type="PROSITE" id="PS50192">
    <property type="entry name" value="T_SNARE"/>
    <property type="match status" value="1"/>
</dbReference>
<proteinExistence type="inferred from homology"/>
<keyword evidence="4" id="KW-1133">Transmembrane helix</keyword>
<gene>
    <name evidence="6" type="ORF">TPC1_17030</name>
</gene>
<feature type="region of interest" description="Disordered" evidence="3">
    <location>
        <begin position="1"/>
        <end position="35"/>
    </location>
</feature>
<evidence type="ECO:0000313" key="6">
    <source>
        <dbReference type="EMBL" id="JAP91379.1"/>
    </source>
</evidence>
<dbReference type="Gene3D" id="1.20.5.110">
    <property type="match status" value="1"/>
</dbReference>
<dbReference type="GO" id="GO:0005484">
    <property type="term" value="F:SNAP receptor activity"/>
    <property type="evidence" value="ECO:0007669"/>
    <property type="project" value="TreeGrafter"/>
</dbReference>
<evidence type="ECO:0000259" key="5">
    <source>
        <dbReference type="PROSITE" id="PS50192"/>
    </source>
</evidence>
<feature type="non-terminal residue" evidence="6">
    <location>
        <position position="1"/>
    </location>
</feature>
<dbReference type="InterPro" id="IPR045242">
    <property type="entry name" value="Syntaxin"/>
</dbReference>
<evidence type="ECO:0000256" key="3">
    <source>
        <dbReference type="SAM" id="MobiDB-lite"/>
    </source>
</evidence>
<feature type="transmembrane region" description="Helical" evidence="4">
    <location>
        <begin position="249"/>
        <end position="270"/>
    </location>
</feature>
<feature type="coiled-coil region" evidence="2">
    <location>
        <begin position="173"/>
        <end position="235"/>
    </location>
</feature>
<dbReference type="EMBL" id="GDID01005227">
    <property type="protein sequence ID" value="JAP91379.1"/>
    <property type="molecule type" value="Transcribed_RNA"/>
</dbReference>
<dbReference type="GO" id="GO:0031201">
    <property type="term" value="C:SNARE complex"/>
    <property type="evidence" value="ECO:0007669"/>
    <property type="project" value="TreeGrafter"/>
</dbReference>
<keyword evidence="4" id="KW-0812">Transmembrane</keyword>
<dbReference type="AlphaFoldDB" id="A0A146K797"/>
<evidence type="ECO:0000256" key="1">
    <source>
        <dbReference type="ARBA" id="ARBA00009063"/>
    </source>
</evidence>
<dbReference type="GO" id="GO:0012505">
    <property type="term" value="C:endomembrane system"/>
    <property type="evidence" value="ECO:0007669"/>
    <property type="project" value="TreeGrafter"/>
</dbReference>
<dbReference type="GO" id="GO:0048278">
    <property type="term" value="P:vesicle docking"/>
    <property type="evidence" value="ECO:0007669"/>
    <property type="project" value="TreeGrafter"/>
</dbReference>
<comment type="similarity">
    <text evidence="1">Belongs to the syntaxin family.</text>
</comment>
<dbReference type="GO" id="GO:0000149">
    <property type="term" value="F:SNARE binding"/>
    <property type="evidence" value="ECO:0007669"/>
    <property type="project" value="TreeGrafter"/>
</dbReference>
<protein>
    <submittedName>
        <fullName evidence="6">SNARE, putative</fullName>
    </submittedName>
</protein>
<dbReference type="GO" id="GO:0006906">
    <property type="term" value="P:vesicle fusion"/>
    <property type="evidence" value="ECO:0007669"/>
    <property type="project" value="TreeGrafter"/>
</dbReference>
<dbReference type="InterPro" id="IPR010989">
    <property type="entry name" value="SNARE"/>
</dbReference>